<sequence>MKKIVGLLGYPLGHTVSPAMHNAAYKQLGLNFEYVPFEVEPKELKEAVNGLRAMHIAGFNVTVPHKEAIVAILDEVTELARIIGAVNTVENQEGKLVGYNTDAPGFLDSLREDYNFEPRGKRVVILGAGGASRAVATILAEVKAKSLTIGDTIEPKAAALAEYLSSYLDIKCSAVEMNSPALQKALDNADLLVNATPIGMHPNVKALPLDQKMKLNKNCFVYDLVYNPAETALLQLAKDSGCQIASGLGMLVRQGAQAFEIFTGEEAPIETMFAAAQNALRVK</sequence>
<evidence type="ECO:0000256" key="3">
    <source>
        <dbReference type="ARBA" id="ARBA00022605"/>
    </source>
</evidence>
<dbReference type="Gene3D" id="3.40.50.720">
    <property type="entry name" value="NAD(P)-binding Rossmann-like Domain"/>
    <property type="match status" value="1"/>
</dbReference>
<dbReference type="GO" id="GO:0004764">
    <property type="term" value="F:shikimate 3-dehydrogenase (NADP+) activity"/>
    <property type="evidence" value="ECO:0007669"/>
    <property type="project" value="UniProtKB-UniRule"/>
</dbReference>
<dbReference type="EC" id="1.1.1.25" evidence="2 7"/>
<dbReference type="STRING" id="1802583.A2311_02845"/>
<comment type="catalytic activity">
    <reaction evidence="7">
        <text>shikimate + NADP(+) = 3-dehydroshikimate + NADPH + H(+)</text>
        <dbReference type="Rhea" id="RHEA:17737"/>
        <dbReference type="ChEBI" id="CHEBI:15378"/>
        <dbReference type="ChEBI" id="CHEBI:16630"/>
        <dbReference type="ChEBI" id="CHEBI:36208"/>
        <dbReference type="ChEBI" id="CHEBI:57783"/>
        <dbReference type="ChEBI" id="CHEBI:58349"/>
        <dbReference type="EC" id="1.1.1.25"/>
    </reaction>
</comment>
<dbReference type="InterPro" id="IPR005097">
    <property type="entry name" value="Sacchrp_dh_NADP-bd"/>
</dbReference>
<dbReference type="PANTHER" id="PTHR21089:SF1">
    <property type="entry name" value="BIFUNCTIONAL 3-DEHYDROQUINATE DEHYDRATASE_SHIKIMATE DEHYDROGENASE, CHLOROPLASTIC"/>
    <property type="match status" value="1"/>
</dbReference>
<feature type="binding site" evidence="7">
    <location>
        <position position="102"/>
    </location>
    <ligand>
        <name>shikimate</name>
        <dbReference type="ChEBI" id="CHEBI:36208"/>
    </ligand>
</feature>
<dbReference type="Proteomes" id="UP000178951">
    <property type="component" value="Unassembled WGS sequence"/>
</dbReference>
<dbReference type="InterPro" id="IPR041121">
    <property type="entry name" value="SDH_C"/>
</dbReference>
<keyword evidence="3 7" id="KW-0028">Amino-acid biosynthesis</keyword>
<dbReference type="InterPro" id="IPR013708">
    <property type="entry name" value="Shikimate_DH-bd_N"/>
</dbReference>
<feature type="binding site" evidence="7">
    <location>
        <position position="62"/>
    </location>
    <ligand>
        <name>shikimate</name>
        <dbReference type="ChEBI" id="CHEBI:36208"/>
    </ligand>
</feature>
<feature type="binding site" evidence="7">
    <location>
        <position position="254"/>
    </location>
    <ligand>
        <name>shikimate</name>
        <dbReference type="ChEBI" id="CHEBI:36208"/>
    </ligand>
</feature>
<organism evidence="11 12">
    <name type="scientific">candidate division WOR-1 bacterium RIFOXYB2_FULL_48_7</name>
    <dbReference type="NCBI Taxonomy" id="1802583"/>
    <lineage>
        <taxon>Bacteria</taxon>
        <taxon>Bacillati</taxon>
        <taxon>Saganbacteria</taxon>
    </lineage>
</organism>
<dbReference type="Pfam" id="PF18317">
    <property type="entry name" value="SDH_C"/>
    <property type="match status" value="1"/>
</dbReference>
<feature type="binding site" evidence="7">
    <location>
        <position position="247"/>
    </location>
    <ligand>
        <name>NADP(+)</name>
        <dbReference type="ChEBI" id="CHEBI:58349"/>
    </ligand>
</feature>
<feature type="binding site" evidence="7">
    <location>
        <begin position="127"/>
        <end position="131"/>
    </location>
    <ligand>
        <name>NADP(+)</name>
        <dbReference type="ChEBI" id="CHEBI:58349"/>
    </ligand>
</feature>
<accession>A0A1F4TMF2</accession>
<dbReference type="InterPro" id="IPR022893">
    <property type="entry name" value="Shikimate_DH_fam"/>
</dbReference>
<dbReference type="GO" id="GO:0009423">
    <property type="term" value="P:chorismate biosynthetic process"/>
    <property type="evidence" value="ECO:0007669"/>
    <property type="project" value="UniProtKB-UniRule"/>
</dbReference>
<keyword evidence="4 7" id="KW-0521">NADP</keyword>
<dbReference type="SUPFAM" id="SSF53223">
    <property type="entry name" value="Aminoacid dehydrogenase-like, N-terminal domain"/>
    <property type="match status" value="1"/>
</dbReference>
<evidence type="ECO:0000256" key="7">
    <source>
        <dbReference type="HAMAP-Rule" id="MF_00222"/>
    </source>
</evidence>
<feature type="binding site" evidence="7">
    <location>
        <begin position="15"/>
        <end position="17"/>
    </location>
    <ligand>
        <name>shikimate</name>
        <dbReference type="ChEBI" id="CHEBI:36208"/>
    </ligand>
</feature>
<evidence type="ECO:0000256" key="5">
    <source>
        <dbReference type="ARBA" id="ARBA00023002"/>
    </source>
</evidence>
<dbReference type="UniPathway" id="UPA00053">
    <property type="reaction ID" value="UER00087"/>
</dbReference>
<evidence type="ECO:0000313" key="11">
    <source>
        <dbReference type="EMBL" id="OGC33876.1"/>
    </source>
</evidence>
<evidence type="ECO:0000259" key="10">
    <source>
        <dbReference type="Pfam" id="PF18317"/>
    </source>
</evidence>
<feature type="binding site" evidence="7">
    <location>
        <position position="224"/>
    </location>
    <ligand>
        <name>NADP(+)</name>
        <dbReference type="ChEBI" id="CHEBI:58349"/>
    </ligand>
</feature>
<feature type="binding site" evidence="7">
    <location>
        <position position="78"/>
    </location>
    <ligand>
        <name>NADP(+)</name>
        <dbReference type="ChEBI" id="CHEBI:58349"/>
    </ligand>
</feature>
<dbReference type="Pfam" id="PF03435">
    <property type="entry name" value="Sacchrp_dh_NADP"/>
    <property type="match status" value="1"/>
</dbReference>
<comment type="function">
    <text evidence="7">Involved in the biosynthesis of the chorismate, which leads to the biosynthesis of aromatic amino acids. Catalyzes the reversible NADPH linked reduction of 3-dehydroshikimate (DHSA) to yield shikimate (SA).</text>
</comment>
<comment type="caution">
    <text evidence="11">The sequence shown here is derived from an EMBL/GenBank/DDBJ whole genome shotgun (WGS) entry which is preliminary data.</text>
</comment>
<keyword evidence="6 7" id="KW-0057">Aromatic amino acid biosynthesis</keyword>
<feature type="domain" description="Saccharopine dehydrogenase NADP binding" evidence="8">
    <location>
        <begin position="123"/>
        <end position="207"/>
    </location>
</feature>
<feature type="binding site" evidence="7">
    <location>
        <position position="226"/>
    </location>
    <ligand>
        <name>shikimate</name>
        <dbReference type="ChEBI" id="CHEBI:36208"/>
    </ligand>
</feature>
<reference evidence="11 12" key="1">
    <citation type="journal article" date="2016" name="Nat. Commun.">
        <title>Thousands of microbial genomes shed light on interconnected biogeochemical processes in an aquifer system.</title>
        <authorList>
            <person name="Anantharaman K."/>
            <person name="Brown C.T."/>
            <person name="Hug L.A."/>
            <person name="Sharon I."/>
            <person name="Castelle C.J."/>
            <person name="Probst A.J."/>
            <person name="Thomas B.C."/>
            <person name="Singh A."/>
            <person name="Wilkins M.J."/>
            <person name="Karaoz U."/>
            <person name="Brodie E.L."/>
            <person name="Williams K.H."/>
            <person name="Hubbard S.S."/>
            <person name="Banfield J.F."/>
        </authorList>
    </citation>
    <scope>NUCLEOTIDE SEQUENCE [LARGE SCALE GENOMIC DNA]</scope>
</reference>
<dbReference type="Gene3D" id="3.40.50.10860">
    <property type="entry name" value="Leucine Dehydrogenase, chain A, domain 1"/>
    <property type="match status" value="1"/>
</dbReference>
<name>A0A1F4TMF2_UNCSA</name>
<dbReference type="NCBIfam" id="NF001319">
    <property type="entry name" value="PRK00258.3-3"/>
    <property type="match status" value="1"/>
</dbReference>
<dbReference type="HAMAP" id="MF_00222">
    <property type="entry name" value="Shikimate_DH_AroE"/>
    <property type="match status" value="1"/>
</dbReference>
<proteinExistence type="inferred from homology"/>
<dbReference type="SUPFAM" id="SSF51735">
    <property type="entry name" value="NAD(P)-binding Rossmann-fold domains"/>
    <property type="match status" value="1"/>
</dbReference>
<evidence type="ECO:0000259" key="9">
    <source>
        <dbReference type="Pfam" id="PF08501"/>
    </source>
</evidence>
<evidence type="ECO:0000256" key="6">
    <source>
        <dbReference type="ARBA" id="ARBA00023141"/>
    </source>
</evidence>
<dbReference type="GO" id="GO:0019632">
    <property type="term" value="P:shikimate metabolic process"/>
    <property type="evidence" value="ECO:0007669"/>
    <property type="project" value="InterPro"/>
</dbReference>
<comment type="caution">
    <text evidence="7">Lacks conserved residue(s) required for the propagation of feature annotation.</text>
</comment>
<comment type="pathway">
    <text evidence="1 7">Metabolic intermediate biosynthesis; chorismate biosynthesis; chorismate from D-erythrose 4-phosphate and phosphoenolpyruvate: step 4/7.</text>
</comment>
<dbReference type="PANTHER" id="PTHR21089">
    <property type="entry name" value="SHIKIMATE DEHYDROGENASE"/>
    <property type="match status" value="1"/>
</dbReference>
<dbReference type="GO" id="GO:0008652">
    <property type="term" value="P:amino acid biosynthetic process"/>
    <property type="evidence" value="ECO:0007669"/>
    <property type="project" value="UniProtKB-KW"/>
</dbReference>
<feature type="active site" description="Proton acceptor" evidence="7">
    <location>
        <position position="66"/>
    </location>
</feature>
<keyword evidence="5 7" id="KW-0560">Oxidoreductase</keyword>
<feature type="domain" description="Shikimate dehydrogenase substrate binding N-terminal" evidence="9">
    <location>
        <begin position="7"/>
        <end position="89"/>
    </location>
</feature>
<evidence type="ECO:0000256" key="2">
    <source>
        <dbReference type="ARBA" id="ARBA00012962"/>
    </source>
</evidence>
<dbReference type="NCBIfam" id="TIGR00507">
    <property type="entry name" value="aroE"/>
    <property type="match status" value="1"/>
</dbReference>
<dbReference type="Pfam" id="PF08501">
    <property type="entry name" value="Shikimate_dh_N"/>
    <property type="match status" value="1"/>
</dbReference>
<evidence type="ECO:0000313" key="12">
    <source>
        <dbReference type="Proteomes" id="UP000178951"/>
    </source>
</evidence>
<dbReference type="InterPro" id="IPR011342">
    <property type="entry name" value="Shikimate_DH"/>
</dbReference>
<feature type="binding site" evidence="7">
    <location>
        <position position="87"/>
    </location>
    <ligand>
        <name>shikimate</name>
        <dbReference type="ChEBI" id="CHEBI:36208"/>
    </ligand>
</feature>
<dbReference type="InterPro" id="IPR036291">
    <property type="entry name" value="NAD(P)-bd_dom_sf"/>
</dbReference>
<gene>
    <name evidence="7" type="primary">aroE</name>
    <name evidence="11" type="ORF">A2311_02845</name>
</gene>
<evidence type="ECO:0000256" key="1">
    <source>
        <dbReference type="ARBA" id="ARBA00004871"/>
    </source>
</evidence>
<dbReference type="InterPro" id="IPR046346">
    <property type="entry name" value="Aminoacid_DH-like_N_sf"/>
</dbReference>
<protein>
    <recommendedName>
        <fullName evidence="2 7">Shikimate dehydrogenase (NADP(+))</fullName>
        <shortName evidence="7">SDH</shortName>
        <ecNumber evidence="2 7">1.1.1.25</ecNumber>
    </recommendedName>
</protein>
<dbReference type="AlphaFoldDB" id="A0A1F4TMF2"/>
<dbReference type="CDD" id="cd01065">
    <property type="entry name" value="NAD_bind_Shikimate_DH"/>
    <property type="match status" value="1"/>
</dbReference>
<dbReference type="GO" id="GO:0050661">
    <property type="term" value="F:NADP binding"/>
    <property type="evidence" value="ECO:0007669"/>
    <property type="project" value="InterPro"/>
</dbReference>
<evidence type="ECO:0000256" key="4">
    <source>
        <dbReference type="ARBA" id="ARBA00022857"/>
    </source>
</evidence>
<feature type="domain" description="SDH C-terminal" evidence="10">
    <location>
        <begin position="247"/>
        <end position="274"/>
    </location>
</feature>
<dbReference type="NCBIfam" id="NF001314">
    <property type="entry name" value="PRK00258.2-2"/>
    <property type="match status" value="1"/>
</dbReference>
<comment type="subunit">
    <text evidence="7">Homodimer.</text>
</comment>
<dbReference type="GO" id="GO:0009073">
    <property type="term" value="P:aromatic amino acid family biosynthetic process"/>
    <property type="evidence" value="ECO:0007669"/>
    <property type="project" value="UniProtKB-KW"/>
</dbReference>
<comment type="similarity">
    <text evidence="7">Belongs to the shikimate dehydrogenase family.</text>
</comment>
<dbReference type="EMBL" id="MEUF01000053">
    <property type="protein sequence ID" value="OGC33876.1"/>
    <property type="molecule type" value="Genomic_DNA"/>
</dbReference>
<evidence type="ECO:0000259" key="8">
    <source>
        <dbReference type="Pfam" id="PF03435"/>
    </source>
</evidence>